<evidence type="ECO:0000313" key="1">
    <source>
        <dbReference type="EMBL" id="KWF18289.1"/>
    </source>
</evidence>
<organism evidence="1 2">
    <name type="scientific">Burkholderia pseudomultivorans</name>
    <dbReference type="NCBI Taxonomy" id="1207504"/>
    <lineage>
        <taxon>Bacteria</taxon>
        <taxon>Pseudomonadati</taxon>
        <taxon>Pseudomonadota</taxon>
        <taxon>Betaproteobacteria</taxon>
        <taxon>Burkholderiales</taxon>
        <taxon>Burkholderiaceae</taxon>
        <taxon>Burkholderia</taxon>
        <taxon>Burkholderia cepacia complex</taxon>
    </lineage>
</organism>
<comment type="caution">
    <text evidence="1">The sequence shown here is derived from an EMBL/GenBank/DDBJ whole genome shotgun (WGS) entry which is preliminary data.</text>
</comment>
<dbReference type="AlphaFoldDB" id="A0A132E8Z9"/>
<protein>
    <submittedName>
        <fullName evidence="1">Adenylate kinase</fullName>
    </submittedName>
</protein>
<name>A0A132E8Z9_9BURK</name>
<dbReference type="PANTHER" id="PTHR37816">
    <property type="entry name" value="YALI0E33011P"/>
    <property type="match status" value="1"/>
</dbReference>
<dbReference type="SUPFAM" id="SSF52540">
    <property type="entry name" value="P-loop containing nucleoside triphosphate hydrolases"/>
    <property type="match status" value="1"/>
</dbReference>
<accession>A0A132E8Z9</accession>
<evidence type="ECO:0000313" key="2">
    <source>
        <dbReference type="Proteomes" id="UP000062912"/>
    </source>
</evidence>
<dbReference type="InterPro" id="IPR027417">
    <property type="entry name" value="P-loop_NTPase"/>
</dbReference>
<keyword evidence="1" id="KW-0808">Transferase</keyword>
<dbReference type="GO" id="GO:0016301">
    <property type="term" value="F:kinase activity"/>
    <property type="evidence" value="ECO:0007669"/>
    <property type="project" value="UniProtKB-KW"/>
</dbReference>
<dbReference type="Gene3D" id="3.40.50.300">
    <property type="entry name" value="P-loop containing nucleotide triphosphate hydrolases"/>
    <property type="match status" value="1"/>
</dbReference>
<keyword evidence="1" id="KW-0418">Kinase</keyword>
<dbReference type="Proteomes" id="UP000062912">
    <property type="component" value="Unassembled WGS sequence"/>
</dbReference>
<proteinExistence type="predicted"/>
<dbReference type="InterPro" id="IPR052922">
    <property type="entry name" value="Cytidylate_Kinase-2"/>
</dbReference>
<dbReference type="EMBL" id="LPJR01000088">
    <property type="protein sequence ID" value="KWF18289.1"/>
    <property type="molecule type" value="Genomic_DNA"/>
</dbReference>
<reference evidence="1 2" key="1">
    <citation type="submission" date="2015-11" db="EMBL/GenBank/DDBJ databases">
        <title>Expanding the genomic diversity of Burkholderia species for the development of highly accurate diagnostics.</title>
        <authorList>
            <person name="Sahl J."/>
            <person name="Keim P."/>
            <person name="Wagner D."/>
        </authorList>
    </citation>
    <scope>NUCLEOTIDE SEQUENCE [LARGE SCALE GENOMIC DNA]</scope>
    <source>
        <strain evidence="1 2">MSMB368WGS</strain>
    </source>
</reference>
<sequence length="165" mass="18429">MDLRKTLVIGNSGSGKSWLAGRLAARLGADCIDLDLFHWLPGGYDVARDRDEAIRLTRAAARGERWVMEGIYGWLVDEVQSDATALVWLCVDEAECVENIRQRGVRRGGTADSFGLLLRWAGTYRSRRGSSSYDGHRAIFERFDGDRIMLRSRDAVTAFADRCAA</sequence>
<gene>
    <name evidence="1" type="ORF">WT56_30635</name>
</gene>
<dbReference type="PANTHER" id="PTHR37816:SF1">
    <property type="entry name" value="TOXIN"/>
    <property type="match status" value="1"/>
</dbReference>
<dbReference type="OrthoDB" id="5296079at2"/>